<gene>
    <name evidence="2" type="ORF">TNCT_288151</name>
</gene>
<dbReference type="AlphaFoldDB" id="A0A8X6JA49"/>
<proteinExistence type="predicted"/>
<protein>
    <submittedName>
        <fullName evidence="2">Uncharacterized protein</fullName>
    </submittedName>
</protein>
<dbReference type="Proteomes" id="UP000887116">
    <property type="component" value="Unassembled WGS sequence"/>
</dbReference>
<evidence type="ECO:0000313" key="2">
    <source>
        <dbReference type="EMBL" id="GFR27060.1"/>
    </source>
</evidence>
<evidence type="ECO:0000256" key="1">
    <source>
        <dbReference type="SAM" id="MobiDB-lite"/>
    </source>
</evidence>
<name>A0A8X6JA49_TRICU</name>
<sequence length="118" mass="13578">MGKERKLGGPANRREFPNSNADPTCRVSKEFRIEGAPFKKPRLSNHFVPERKLYRFRKNSSRRRRRCTVFEYSSIPENSTLSGVESMCREDDRTWPLRGGKSRNKVSVGEPVEGSLSC</sequence>
<feature type="region of interest" description="Disordered" evidence="1">
    <location>
        <begin position="95"/>
        <end position="118"/>
    </location>
</feature>
<feature type="region of interest" description="Disordered" evidence="1">
    <location>
        <begin position="1"/>
        <end position="23"/>
    </location>
</feature>
<evidence type="ECO:0000313" key="3">
    <source>
        <dbReference type="Proteomes" id="UP000887116"/>
    </source>
</evidence>
<dbReference type="EMBL" id="BMAO01018904">
    <property type="protein sequence ID" value="GFR27060.1"/>
    <property type="molecule type" value="Genomic_DNA"/>
</dbReference>
<organism evidence="2 3">
    <name type="scientific">Trichonephila clavata</name>
    <name type="common">Joro spider</name>
    <name type="synonym">Nephila clavata</name>
    <dbReference type="NCBI Taxonomy" id="2740835"/>
    <lineage>
        <taxon>Eukaryota</taxon>
        <taxon>Metazoa</taxon>
        <taxon>Ecdysozoa</taxon>
        <taxon>Arthropoda</taxon>
        <taxon>Chelicerata</taxon>
        <taxon>Arachnida</taxon>
        <taxon>Araneae</taxon>
        <taxon>Araneomorphae</taxon>
        <taxon>Entelegynae</taxon>
        <taxon>Araneoidea</taxon>
        <taxon>Nephilidae</taxon>
        <taxon>Trichonephila</taxon>
    </lineage>
</organism>
<reference evidence="2" key="1">
    <citation type="submission" date="2020-07" db="EMBL/GenBank/DDBJ databases">
        <title>Multicomponent nature underlies the extraordinary mechanical properties of spider dragline silk.</title>
        <authorList>
            <person name="Kono N."/>
            <person name="Nakamura H."/>
            <person name="Mori M."/>
            <person name="Yoshida Y."/>
            <person name="Ohtoshi R."/>
            <person name="Malay A.D."/>
            <person name="Moran D.A.P."/>
            <person name="Tomita M."/>
            <person name="Numata K."/>
            <person name="Arakawa K."/>
        </authorList>
    </citation>
    <scope>NUCLEOTIDE SEQUENCE</scope>
</reference>
<comment type="caution">
    <text evidence="2">The sequence shown here is derived from an EMBL/GenBank/DDBJ whole genome shotgun (WGS) entry which is preliminary data.</text>
</comment>
<feature type="compositionally biased region" description="Basic and acidic residues" evidence="1">
    <location>
        <begin position="1"/>
        <end position="16"/>
    </location>
</feature>
<keyword evidence="3" id="KW-1185">Reference proteome</keyword>
<accession>A0A8X6JA49</accession>